<organism evidence="2 3">
    <name type="scientific">Lactuca sativa</name>
    <name type="common">Garden lettuce</name>
    <dbReference type="NCBI Taxonomy" id="4236"/>
    <lineage>
        <taxon>Eukaryota</taxon>
        <taxon>Viridiplantae</taxon>
        <taxon>Streptophyta</taxon>
        <taxon>Embryophyta</taxon>
        <taxon>Tracheophyta</taxon>
        <taxon>Spermatophyta</taxon>
        <taxon>Magnoliopsida</taxon>
        <taxon>eudicotyledons</taxon>
        <taxon>Gunneridae</taxon>
        <taxon>Pentapetalae</taxon>
        <taxon>asterids</taxon>
        <taxon>campanulids</taxon>
        <taxon>Asterales</taxon>
        <taxon>Asteraceae</taxon>
        <taxon>Cichorioideae</taxon>
        <taxon>Cichorieae</taxon>
        <taxon>Lactucinae</taxon>
        <taxon>Lactuca</taxon>
    </lineage>
</organism>
<dbReference type="EMBL" id="NBSK02000003">
    <property type="protein sequence ID" value="KAJ0216566.1"/>
    <property type="molecule type" value="Genomic_DNA"/>
</dbReference>
<dbReference type="AlphaFoldDB" id="A0A9R1W5I6"/>
<protein>
    <submittedName>
        <fullName evidence="2">Uncharacterized protein</fullName>
    </submittedName>
</protein>
<feature type="chain" id="PRO_5040147648" evidence="1">
    <location>
        <begin position="16"/>
        <end position="112"/>
    </location>
</feature>
<comment type="caution">
    <text evidence="2">The sequence shown here is derived from an EMBL/GenBank/DDBJ whole genome shotgun (WGS) entry which is preliminary data.</text>
</comment>
<evidence type="ECO:0000256" key="1">
    <source>
        <dbReference type="SAM" id="SignalP"/>
    </source>
</evidence>
<dbReference type="Proteomes" id="UP000235145">
    <property type="component" value="Unassembled WGS sequence"/>
</dbReference>
<proteinExistence type="predicted"/>
<gene>
    <name evidence="2" type="ORF">LSAT_V11C300126690</name>
</gene>
<feature type="signal peptide" evidence="1">
    <location>
        <begin position="1"/>
        <end position="15"/>
    </location>
</feature>
<keyword evidence="1" id="KW-0732">Signal</keyword>
<evidence type="ECO:0000313" key="2">
    <source>
        <dbReference type="EMBL" id="KAJ0216566.1"/>
    </source>
</evidence>
<keyword evidence="3" id="KW-1185">Reference proteome</keyword>
<sequence length="112" mass="13642">MLLFHTIIYVLQAHGWWMFNYFQVGKTLSKGRWNGAFDKDNHYKFEASILQKIKELQEQLDMHILREVDLERNLSQSRKEINSWYHKEVPDTTSQNDCYNCKKWYICLINYC</sequence>
<reference evidence="2 3" key="1">
    <citation type="journal article" date="2017" name="Nat. Commun.">
        <title>Genome assembly with in vitro proximity ligation data and whole-genome triplication in lettuce.</title>
        <authorList>
            <person name="Reyes-Chin-Wo S."/>
            <person name="Wang Z."/>
            <person name="Yang X."/>
            <person name="Kozik A."/>
            <person name="Arikit S."/>
            <person name="Song C."/>
            <person name="Xia L."/>
            <person name="Froenicke L."/>
            <person name="Lavelle D.O."/>
            <person name="Truco M.J."/>
            <person name="Xia R."/>
            <person name="Zhu S."/>
            <person name="Xu C."/>
            <person name="Xu H."/>
            <person name="Xu X."/>
            <person name="Cox K."/>
            <person name="Korf I."/>
            <person name="Meyers B.C."/>
            <person name="Michelmore R.W."/>
        </authorList>
    </citation>
    <scope>NUCLEOTIDE SEQUENCE [LARGE SCALE GENOMIC DNA]</scope>
    <source>
        <strain evidence="3">cv. Salinas</strain>
        <tissue evidence="2">Seedlings</tissue>
    </source>
</reference>
<name>A0A9R1W5I6_LACSA</name>
<accession>A0A9R1W5I6</accession>
<evidence type="ECO:0000313" key="3">
    <source>
        <dbReference type="Proteomes" id="UP000235145"/>
    </source>
</evidence>